<gene>
    <name evidence="2" type="ORF">FHX34_104687</name>
</gene>
<evidence type="ECO:0000256" key="1">
    <source>
        <dbReference type="SAM" id="Phobius"/>
    </source>
</evidence>
<name>A0A561VRY9_ACTTI</name>
<dbReference type="Proteomes" id="UP000320239">
    <property type="component" value="Unassembled WGS sequence"/>
</dbReference>
<protein>
    <recommendedName>
        <fullName evidence="4">PAP2 superfamily protein</fullName>
    </recommendedName>
</protein>
<keyword evidence="1" id="KW-0812">Transmembrane</keyword>
<keyword evidence="3" id="KW-1185">Reference proteome</keyword>
<evidence type="ECO:0008006" key="4">
    <source>
        <dbReference type="Google" id="ProtNLM"/>
    </source>
</evidence>
<dbReference type="EMBL" id="VIWY01000004">
    <property type="protein sequence ID" value="TWG14387.1"/>
    <property type="molecule type" value="Genomic_DNA"/>
</dbReference>
<evidence type="ECO:0000313" key="3">
    <source>
        <dbReference type="Proteomes" id="UP000320239"/>
    </source>
</evidence>
<dbReference type="OrthoDB" id="5289372at2"/>
<keyword evidence="1" id="KW-0472">Membrane</keyword>
<sequence>MASCWPAGMPIVAAALGYHQVTTARGFAALLLVFGLLRRRARALARWVAVTMTAGGPLGALLKVLVGRDSPELREPVGRAVGYAVPSGHALNSASARRCS</sequence>
<evidence type="ECO:0000313" key="2">
    <source>
        <dbReference type="EMBL" id="TWG14387.1"/>
    </source>
</evidence>
<dbReference type="RefSeq" id="WP_145830975.1">
    <property type="nucleotide sequence ID" value="NZ_BOMX01000081.1"/>
</dbReference>
<dbReference type="AlphaFoldDB" id="A0A561VRY9"/>
<dbReference type="SUPFAM" id="SSF48317">
    <property type="entry name" value="Acid phosphatase/Vanadium-dependent haloperoxidase"/>
    <property type="match status" value="1"/>
</dbReference>
<accession>A0A561VRY9</accession>
<reference evidence="2 3" key="1">
    <citation type="submission" date="2019-06" db="EMBL/GenBank/DDBJ databases">
        <title>Sequencing the genomes of 1000 actinobacteria strains.</title>
        <authorList>
            <person name="Klenk H.-P."/>
        </authorList>
    </citation>
    <scope>NUCLEOTIDE SEQUENCE [LARGE SCALE GENOMIC DNA]</scope>
    <source>
        <strain evidence="2 3">DSM 43866</strain>
    </source>
</reference>
<comment type="caution">
    <text evidence="2">The sequence shown here is derived from an EMBL/GenBank/DDBJ whole genome shotgun (WGS) entry which is preliminary data.</text>
</comment>
<organism evidence="2 3">
    <name type="scientific">Actinoplanes teichomyceticus</name>
    <dbReference type="NCBI Taxonomy" id="1867"/>
    <lineage>
        <taxon>Bacteria</taxon>
        <taxon>Bacillati</taxon>
        <taxon>Actinomycetota</taxon>
        <taxon>Actinomycetes</taxon>
        <taxon>Micromonosporales</taxon>
        <taxon>Micromonosporaceae</taxon>
        <taxon>Actinoplanes</taxon>
    </lineage>
</organism>
<dbReference type="InterPro" id="IPR036938">
    <property type="entry name" value="PAP2/HPO_sf"/>
</dbReference>
<feature type="transmembrane region" description="Helical" evidence="1">
    <location>
        <begin position="16"/>
        <end position="37"/>
    </location>
</feature>
<keyword evidence="1" id="KW-1133">Transmembrane helix</keyword>
<proteinExistence type="predicted"/>